<protein>
    <recommendedName>
        <fullName evidence="5">Type II secretion system protein GspC N-terminal domain-containing protein</fullName>
    </recommendedName>
</protein>
<dbReference type="HOGENOM" id="CLU_096430_0_0_6"/>
<dbReference type="EMBL" id="CM001475">
    <property type="protein sequence ID" value="EIC31471.1"/>
    <property type="molecule type" value="Genomic_DNA"/>
</dbReference>
<keyword evidence="2" id="KW-0472">Membrane</keyword>
<feature type="region of interest" description="Disordered" evidence="1">
    <location>
        <begin position="174"/>
        <end position="252"/>
    </location>
</feature>
<dbReference type="eggNOG" id="ENOG5031A2G">
    <property type="taxonomic scope" value="Bacteria"/>
</dbReference>
<name>H8GIF9_METAL</name>
<proteinExistence type="predicted"/>
<evidence type="ECO:0000313" key="4">
    <source>
        <dbReference type="Proteomes" id="UP000005090"/>
    </source>
</evidence>
<reference evidence="3 4" key="1">
    <citation type="journal article" date="2013" name="Genome Announc.">
        <title>Genome Sequence of the Obligate Gammaproteobacterial Methanotroph Methylomicrobium album Strain BG8.</title>
        <authorList>
            <person name="Kits K.D."/>
            <person name="Kalyuzhnaya M.G."/>
            <person name="Klotz M.G."/>
            <person name="Jetten M.S."/>
            <person name="Op den Camp H.J."/>
            <person name="Vuilleumier S."/>
            <person name="Bringel F."/>
            <person name="Dispirito A.A."/>
            <person name="Murrell J.C."/>
            <person name="Bruce D."/>
            <person name="Cheng J.F."/>
            <person name="Copeland A."/>
            <person name="Goodwin L."/>
            <person name="Hauser L."/>
            <person name="Lajus A."/>
            <person name="Land M.L."/>
            <person name="Lapidus A."/>
            <person name="Lucas S."/>
            <person name="Medigue C."/>
            <person name="Pitluck S."/>
            <person name="Woyke T."/>
            <person name="Zeytun A."/>
            <person name="Stein L.Y."/>
        </authorList>
    </citation>
    <scope>NUCLEOTIDE SEQUENCE [LARGE SCALE GENOMIC DNA]</scope>
    <source>
        <strain evidence="3 4">BG8</strain>
    </source>
</reference>
<evidence type="ECO:0000256" key="2">
    <source>
        <dbReference type="SAM" id="Phobius"/>
    </source>
</evidence>
<gene>
    <name evidence="3" type="ORF">Metal_3829</name>
</gene>
<feature type="compositionally biased region" description="Acidic residues" evidence="1">
    <location>
        <begin position="236"/>
        <end position="252"/>
    </location>
</feature>
<feature type="compositionally biased region" description="Low complexity" evidence="1">
    <location>
        <begin position="124"/>
        <end position="140"/>
    </location>
</feature>
<accession>H8GIF9</accession>
<dbReference type="Proteomes" id="UP000005090">
    <property type="component" value="Chromosome"/>
</dbReference>
<keyword evidence="2" id="KW-0812">Transmembrane</keyword>
<dbReference type="RefSeq" id="WP_005374850.1">
    <property type="nucleotide sequence ID" value="NZ_CM001475.1"/>
</dbReference>
<feature type="compositionally biased region" description="Basic and acidic residues" evidence="1">
    <location>
        <begin position="174"/>
        <end position="198"/>
    </location>
</feature>
<keyword evidence="4" id="KW-1185">Reference proteome</keyword>
<feature type="transmembrane region" description="Helical" evidence="2">
    <location>
        <begin position="7"/>
        <end position="29"/>
    </location>
</feature>
<evidence type="ECO:0000256" key="1">
    <source>
        <dbReference type="SAM" id="MobiDB-lite"/>
    </source>
</evidence>
<evidence type="ECO:0008006" key="5">
    <source>
        <dbReference type="Google" id="ProtNLM"/>
    </source>
</evidence>
<dbReference type="AlphaFoldDB" id="H8GIF9"/>
<keyword evidence="2" id="KW-1133">Transmembrane helix</keyword>
<dbReference type="STRING" id="686340.Metal_3829"/>
<sequence>MNINGKILKLVSAVCTGLLIVIVMEWLIAQYSENRLLKSIESSAPSNASTDRLPEVDLEAKPEESYVDLVSRPLFLKGRKPVEEVSAENEKEQAGNGTFDWRLDGIYTGRNGLSALLSRSREAGASPVPAADSAPSASGPKVKPDNYRKVSENEDVDGWRLVQIKTDRVVFELGGESKELVLRKPKPKDLPPEKEKNQDPQQAQRHARQPQARTKDAERQDEAGRRRSNRGQPVDSESEPAVDESENGENEE</sequence>
<organism evidence="3 4">
    <name type="scientific">Methylomicrobium album BG8</name>
    <dbReference type="NCBI Taxonomy" id="686340"/>
    <lineage>
        <taxon>Bacteria</taxon>
        <taxon>Pseudomonadati</taxon>
        <taxon>Pseudomonadota</taxon>
        <taxon>Gammaproteobacteria</taxon>
        <taxon>Methylococcales</taxon>
        <taxon>Methylococcaceae</taxon>
        <taxon>Methylomicrobium</taxon>
    </lineage>
</organism>
<feature type="compositionally biased region" description="Basic and acidic residues" evidence="1">
    <location>
        <begin position="142"/>
        <end position="152"/>
    </location>
</feature>
<feature type="compositionally biased region" description="Basic and acidic residues" evidence="1">
    <location>
        <begin position="213"/>
        <end position="225"/>
    </location>
</feature>
<evidence type="ECO:0000313" key="3">
    <source>
        <dbReference type="EMBL" id="EIC31471.1"/>
    </source>
</evidence>
<feature type="compositionally biased region" description="Low complexity" evidence="1">
    <location>
        <begin position="199"/>
        <end position="212"/>
    </location>
</feature>
<feature type="region of interest" description="Disordered" evidence="1">
    <location>
        <begin position="124"/>
        <end position="152"/>
    </location>
</feature>